<evidence type="ECO:0000256" key="9">
    <source>
        <dbReference type="ARBA" id="ARBA00023136"/>
    </source>
</evidence>
<comment type="caution">
    <text evidence="13">The sequence shown here is derived from an EMBL/GenBank/DDBJ whole genome shotgun (WGS) entry which is preliminary data.</text>
</comment>
<gene>
    <name evidence="11 13" type="primary">atpB</name>
    <name evidence="13" type="ORF">EPJ74_07370</name>
</gene>
<dbReference type="PANTHER" id="PTHR11410">
    <property type="entry name" value="ATP SYNTHASE SUBUNIT A"/>
    <property type="match status" value="1"/>
</dbReference>
<dbReference type="GO" id="GO:0005886">
    <property type="term" value="C:plasma membrane"/>
    <property type="evidence" value="ECO:0007669"/>
    <property type="project" value="UniProtKB-SubCell"/>
</dbReference>
<dbReference type="InterPro" id="IPR000568">
    <property type="entry name" value="ATP_synth_F0_asu"/>
</dbReference>
<comment type="function">
    <text evidence="11 12">Key component of the proton channel; it plays a direct role in the translocation of protons across the membrane.</text>
</comment>
<protein>
    <recommendedName>
        <fullName evidence="11 12">ATP synthase subunit a</fullName>
    </recommendedName>
    <alternativeName>
        <fullName evidence="11">ATP synthase F0 sector subunit a</fullName>
    </alternativeName>
    <alternativeName>
        <fullName evidence="11">F-ATPase subunit 6</fullName>
    </alternativeName>
</protein>
<keyword evidence="10 11" id="KW-0066">ATP synthesis</keyword>
<feature type="transmembrane region" description="Helical" evidence="11">
    <location>
        <begin position="214"/>
        <end position="241"/>
    </location>
</feature>
<dbReference type="GO" id="GO:0045259">
    <property type="term" value="C:proton-transporting ATP synthase complex"/>
    <property type="evidence" value="ECO:0007669"/>
    <property type="project" value="UniProtKB-KW"/>
</dbReference>
<dbReference type="Gene3D" id="1.20.120.220">
    <property type="entry name" value="ATP synthase, F0 complex, subunit A"/>
    <property type="match status" value="1"/>
</dbReference>
<keyword evidence="11" id="KW-1003">Cell membrane</keyword>
<evidence type="ECO:0000256" key="4">
    <source>
        <dbReference type="ARBA" id="ARBA00022547"/>
    </source>
</evidence>
<keyword evidence="3 11" id="KW-0813">Transport</keyword>
<feature type="transmembrane region" description="Helical" evidence="11">
    <location>
        <begin position="253"/>
        <end position="279"/>
    </location>
</feature>
<feature type="transmembrane region" description="Helical" evidence="11">
    <location>
        <begin position="286"/>
        <end position="303"/>
    </location>
</feature>
<keyword evidence="8 11" id="KW-0406">Ion transport</keyword>
<comment type="similarity">
    <text evidence="2 11 12">Belongs to the ATPase A chain family.</text>
</comment>
<dbReference type="InterPro" id="IPR045083">
    <property type="entry name" value="ATP_synth_F0_asu_bact/mt"/>
</dbReference>
<reference evidence="13 14" key="1">
    <citation type="journal article" date="1992" name="Lakartidningen">
        <title>[Penicillin V and not amoxicillin is the first choice preparation in acute otitis].</title>
        <authorList>
            <person name="Kamme C."/>
            <person name="Lundgren K."/>
            <person name="Prellner K."/>
        </authorList>
    </citation>
    <scope>NUCLEOTIDE SEQUENCE [LARGE SCALE GENOMIC DNA]</scope>
    <source>
        <strain evidence="13 14">PC2022III</strain>
    </source>
</reference>
<dbReference type="CDD" id="cd00310">
    <property type="entry name" value="ATP-synt_Fo_a_6"/>
    <property type="match status" value="1"/>
</dbReference>
<feature type="transmembrane region" description="Helical" evidence="11">
    <location>
        <begin position="132"/>
        <end position="153"/>
    </location>
</feature>
<evidence type="ECO:0000256" key="7">
    <source>
        <dbReference type="ARBA" id="ARBA00022989"/>
    </source>
</evidence>
<dbReference type="PANTHER" id="PTHR11410:SF0">
    <property type="entry name" value="ATP SYNTHASE SUBUNIT A"/>
    <property type="match status" value="1"/>
</dbReference>
<evidence type="ECO:0000256" key="2">
    <source>
        <dbReference type="ARBA" id="ARBA00006810"/>
    </source>
</evidence>
<keyword evidence="7 11" id="KW-1133">Transmembrane helix</keyword>
<evidence type="ECO:0000313" key="13">
    <source>
        <dbReference type="EMBL" id="TXJ60406.1"/>
    </source>
</evidence>
<dbReference type="GO" id="GO:0046933">
    <property type="term" value="F:proton-transporting ATP synthase activity, rotational mechanism"/>
    <property type="evidence" value="ECO:0007669"/>
    <property type="project" value="UniProtKB-UniRule"/>
</dbReference>
<keyword evidence="9 11" id="KW-0472">Membrane</keyword>
<organism evidence="13 14">
    <name type="scientific">Brachyspira aalborgi</name>
    <dbReference type="NCBI Taxonomy" id="29522"/>
    <lineage>
        <taxon>Bacteria</taxon>
        <taxon>Pseudomonadati</taxon>
        <taxon>Spirochaetota</taxon>
        <taxon>Spirochaetia</taxon>
        <taxon>Brachyspirales</taxon>
        <taxon>Brachyspiraceae</taxon>
        <taxon>Brachyspira</taxon>
    </lineage>
</organism>
<keyword evidence="5 11" id="KW-0812">Transmembrane</keyword>
<evidence type="ECO:0000256" key="12">
    <source>
        <dbReference type="RuleBase" id="RU000483"/>
    </source>
</evidence>
<evidence type="ECO:0000313" key="14">
    <source>
        <dbReference type="Proteomes" id="UP000322188"/>
    </source>
</evidence>
<dbReference type="RefSeq" id="WP_147560730.1">
    <property type="nucleotide sequence ID" value="NZ_SAYK01000005.1"/>
</dbReference>
<dbReference type="GeneID" id="61067133"/>
<dbReference type="HAMAP" id="MF_01393">
    <property type="entry name" value="ATP_synth_a_bact"/>
    <property type="match status" value="1"/>
</dbReference>
<evidence type="ECO:0000256" key="5">
    <source>
        <dbReference type="ARBA" id="ARBA00022692"/>
    </source>
</evidence>
<evidence type="ECO:0000256" key="8">
    <source>
        <dbReference type="ARBA" id="ARBA00023065"/>
    </source>
</evidence>
<dbReference type="InterPro" id="IPR035908">
    <property type="entry name" value="F0_ATP_A_sf"/>
</dbReference>
<proteinExistence type="inferred from homology"/>
<feature type="transmembrane region" description="Helical" evidence="11">
    <location>
        <begin position="12"/>
        <end position="32"/>
    </location>
</feature>
<dbReference type="NCBIfam" id="TIGR01131">
    <property type="entry name" value="ATP_synt_6_or_A"/>
    <property type="match status" value="1"/>
</dbReference>
<dbReference type="SUPFAM" id="SSF81336">
    <property type="entry name" value="F1F0 ATP synthase subunit A"/>
    <property type="match status" value="1"/>
</dbReference>
<name>A0A5C8GF12_9SPIR</name>
<keyword evidence="4 11" id="KW-0138">CF(0)</keyword>
<keyword evidence="6 11" id="KW-0375">Hydrogen ion transport</keyword>
<sequence length="307" mass="34893">MNKLTLNKLVLIKRVLIIFIIVFAIFDCNIVFASENINDYIMEEIADNTKHPYGTIPIKLGNYLNFDFHITKHIILMTLAAILCIVSMKYLAYKLKRPFNRPSFLQNIFEIIIDYMNRDVISPTLGEDGKRYTPFCLTVFLFVLFANLLGIIPPLLKFKTEDGHYAYLAGAVGANISFTGAIAILVFICYIFAGIRKKGIIKYWASLVPKGLPFILVPMIWFLEFITLFNRAFALAIRLLANMMGGHIMLIVIPYLIIMSGTILVSPFAILFLAFIYILEMFVSVLQAYIFSLLSAIYIGIAINDEH</sequence>
<dbReference type="PRINTS" id="PR00123">
    <property type="entry name" value="ATPASEA"/>
</dbReference>
<dbReference type="Pfam" id="PF00119">
    <property type="entry name" value="ATP-synt_A"/>
    <property type="match status" value="1"/>
</dbReference>
<evidence type="ECO:0000256" key="10">
    <source>
        <dbReference type="ARBA" id="ARBA00023310"/>
    </source>
</evidence>
<comment type="subcellular location">
    <subcellularLocation>
        <location evidence="11 12">Cell membrane</location>
        <topology evidence="11 12">Multi-pass membrane protein</topology>
    </subcellularLocation>
    <subcellularLocation>
        <location evidence="1">Membrane</location>
        <topology evidence="1">Multi-pass membrane protein</topology>
    </subcellularLocation>
</comment>
<dbReference type="Proteomes" id="UP000322188">
    <property type="component" value="Unassembled WGS sequence"/>
</dbReference>
<dbReference type="EMBL" id="SAYK01000005">
    <property type="protein sequence ID" value="TXJ60406.1"/>
    <property type="molecule type" value="Genomic_DNA"/>
</dbReference>
<feature type="transmembrane region" description="Helical" evidence="11">
    <location>
        <begin position="165"/>
        <end position="193"/>
    </location>
</feature>
<evidence type="ECO:0000256" key="11">
    <source>
        <dbReference type="HAMAP-Rule" id="MF_01393"/>
    </source>
</evidence>
<evidence type="ECO:0000256" key="3">
    <source>
        <dbReference type="ARBA" id="ARBA00022448"/>
    </source>
</evidence>
<dbReference type="AlphaFoldDB" id="A0A5C8GF12"/>
<evidence type="ECO:0000256" key="6">
    <source>
        <dbReference type="ARBA" id="ARBA00022781"/>
    </source>
</evidence>
<evidence type="ECO:0000256" key="1">
    <source>
        <dbReference type="ARBA" id="ARBA00004141"/>
    </source>
</evidence>
<accession>A0A5C8GF12</accession>
<feature type="transmembrane region" description="Helical" evidence="11">
    <location>
        <begin position="74"/>
        <end position="92"/>
    </location>
</feature>